<dbReference type="OrthoDB" id="9813903at2"/>
<dbReference type="Pfam" id="PF08448">
    <property type="entry name" value="PAS_4"/>
    <property type="match status" value="1"/>
</dbReference>
<dbReference type="SMART" id="SM00052">
    <property type="entry name" value="EAL"/>
    <property type="match status" value="1"/>
</dbReference>
<dbReference type="Proteomes" id="UP000515733">
    <property type="component" value="Chromosome"/>
</dbReference>
<dbReference type="PANTHER" id="PTHR33121:SF70">
    <property type="entry name" value="SIGNALING PROTEIN YKOW"/>
    <property type="match status" value="1"/>
</dbReference>
<dbReference type="Gene3D" id="3.20.20.450">
    <property type="entry name" value="EAL domain"/>
    <property type="match status" value="1"/>
</dbReference>
<evidence type="ECO:0000313" key="2">
    <source>
        <dbReference type="Proteomes" id="UP000515733"/>
    </source>
</evidence>
<evidence type="ECO:0000313" key="1">
    <source>
        <dbReference type="EMBL" id="CAB1367400.1"/>
    </source>
</evidence>
<name>A0A6S6XRT5_9PROT</name>
<dbReference type="AlphaFoldDB" id="A0A6S6XRT5"/>
<dbReference type="InterPro" id="IPR001633">
    <property type="entry name" value="EAL_dom"/>
</dbReference>
<dbReference type="KEGG" id="doe:DENOEST_0228"/>
<dbReference type="InterPro" id="IPR013656">
    <property type="entry name" value="PAS_4"/>
</dbReference>
<proteinExistence type="predicted"/>
<dbReference type="Pfam" id="PF00563">
    <property type="entry name" value="EAL"/>
    <property type="match status" value="1"/>
</dbReference>
<dbReference type="InterPro" id="IPR029787">
    <property type="entry name" value="Nucleotide_cyclase"/>
</dbReference>
<keyword evidence="2" id="KW-1185">Reference proteome</keyword>
<dbReference type="CDD" id="cd01948">
    <property type="entry name" value="EAL"/>
    <property type="match status" value="1"/>
</dbReference>
<dbReference type="SUPFAM" id="SSF55073">
    <property type="entry name" value="Nucleotide cyclase"/>
    <property type="match status" value="1"/>
</dbReference>
<accession>A0A6S6XRT5</accession>
<dbReference type="Pfam" id="PF00990">
    <property type="entry name" value="GGDEF"/>
    <property type="match status" value="1"/>
</dbReference>
<protein>
    <submittedName>
        <fullName evidence="1">Uncharacterized protein</fullName>
    </submittedName>
</protein>
<dbReference type="InterPro" id="IPR000160">
    <property type="entry name" value="GGDEF_dom"/>
</dbReference>
<gene>
    <name evidence="1" type="ORF">DENOEST_0228</name>
</gene>
<dbReference type="RefSeq" id="WP_145770118.1">
    <property type="nucleotide sequence ID" value="NZ_LR778301.1"/>
</dbReference>
<organism evidence="1 2">
    <name type="scientific">Denitratisoma oestradiolicum</name>
    <dbReference type="NCBI Taxonomy" id="311182"/>
    <lineage>
        <taxon>Bacteria</taxon>
        <taxon>Pseudomonadati</taxon>
        <taxon>Pseudomonadota</taxon>
        <taxon>Betaproteobacteria</taxon>
        <taxon>Nitrosomonadales</taxon>
        <taxon>Sterolibacteriaceae</taxon>
        <taxon>Denitratisoma</taxon>
    </lineage>
</organism>
<dbReference type="EMBL" id="LR778301">
    <property type="protein sequence ID" value="CAB1367400.1"/>
    <property type="molecule type" value="Genomic_DNA"/>
</dbReference>
<dbReference type="InterPro" id="IPR035919">
    <property type="entry name" value="EAL_sf"/>
</dbReference>
<dbReference type="PROSITE" id="PS50883">
    <property type="entry name" value="EAL"/>
    <property type="match status" value="1"/>
</dbReference>
<dbReference type="SMART" id="SM00267">
    <property type="entry name" value="GGDEF"/>
    <property type="match status" value="1"/>
</dbReference>
<dbReference type="PANTHER" id="PTHR33121">
    <property type="entry name" value="CYCLIC DI-GMP PHOSPHODIESTERASE PDEF"/>
    <property type="match status" value="1"/>
</dbReference>
<dbReference type="InterPro" id="IPR050706">
    <property type="entry name" value="Cyclic-di-GMP_PDE-like"/>
</dbReference>
<dbReference type="NCBIfam" id="TIGR00254">
    <property type="entry name" value="GGDEF"/>
    <property type="match status" value="1"/>
</dbReference>
<dbReference type="CDD" id="cd01949">
    <property type="entry name" value="GGDEF"/>
    <property type="match status" value="1"/>
</dbReference>
<dbReference type="PROSITE" id="PS50887">
    <property type="entry name" value="GGDEF"/>
    <property type="match status" value="1"/>
</dbReference>
<dbReference type="InterPro" id="IPR043128">
    <property type="entry name" value="Rev_trsase/Diguanyl_cyclase"/>
</dbReference>
<dbReference type="GO" id="GO:0071111">
    <property type="term" value="F:cyclic-guanylate-specific phosphodiesterase activity"/>
    <property type="evidence" value="ECO:0007669"/>
    <property type="project" value="InterPro"/>
</dbReference>
<reference evidence="1 2" key="1">
    <citation type="submission" date="2020-03" db="EMBL/GenBank/DDBJ databases">
        <authorList>
            <consortium name="Genoscope - CEA"/>
            <person name="William W."/>
        </authorList>
    </citation>
    <scope>NUCLEOTIDE SEQUENCE [LARGE SCALE GENOMIC DNA]</scope>
    <source>
        <strain evidence="2">DSM 16959</strain>
    </source>
</reference>
<sequence length="577" mass="63789">MQTQWKHWSALYPACWQTLWDRGGDFLWLLEPDGRVVDGNPAAAGLMAGMPVADALFWTLPCWLGARFSGSPHYRLQQASQGEVGELEVLFGSDPDERRIQLSLLPVPDAAGAIPFLLVVGRELPRHRGKEEGSSRLSLDICLENTGPVVLADSLYQAMTRARCDASLLAVCHLDIDGLRAVRESLGKRVGTPLLLAAAQRLREVLRGGDTVVRRGDDEFVLLVGDLCQLGELDRVMERVLDILAQPFDIDGHCIQLSAAVGVTIYPDDDNSDGETLLRHAGEAMAAARERGYNSYRLFDTAHTRQPRRQASARLREALAAQEFELHYQPKVCLRSGRVVGTEALLRWRHPERGLLLPGEFMTIIEDAGLCVEVGKWVIENALAQADVWRRAGTDLAVSVNVSSRQLQDAQFIPHLTDVLKAFPQLPNGVLELEIVESAALHDIQRVGEIIEQCRQLGVSFALDDFGTGYSSLAYLKRLPARTLKIDQSFIVDLLRNSEDVAIVESIIGLTQAFRRQVVAEGVETRELGAMVLRLGCDVAQGYGIARPMRGELMPDWVRAYRPDPSWVSAGTAHRDS</sequence>
<dbReference type="SUPFAM" id="SSF141868">
    <property type="entry name" value="EAL domain-like"/>
    <property type="match status" value="1"/>
</dbReference>
<dbReference type="Gene3D" id="3.30.70.270">
    <property type="match status" value="1"/>
</dbReference>